<evidence type="ECO:0000313" key="2">
    <source>
        <dbReference type="EMBL" id="GBH33180.1"/>
    </source>
</evidence>
<proteinExistence type="predicted"/>
<dbReference type="AlphaFoldDB" id="A0A401J9D8"/>
<name>A0A401J9D8_SPHXE</name>
<dbReference type="Pfam" id="PF18818">
    <property type="entry name" value="MPTase-PolyVal"/>
    <property type="match status" value="1"/>
</dbReference>
<dbReference type="EMBL" id="BBQY01000085">
    <property type="protein sequence ID" value="GBH33180.1"/>
    <property type="molecule type" value="Genomic_DNA"/>
</dbReference>
<dbReference type="InterPro" id="IPR041459">
    <property type="entry name" value="MPTase-PolyVal"/>
</dbReference>
<protein>
    <recommendedName>
        <fullName evidence="1">Polyvalent protein metallopeptidase domain-containing protein</fullName>
    </recommendedName>
</protein>
<sequence>MLEAPMVFTFQPPFFAGLSGYVAEMASAFLCAELGIVPTVRHADYLGAWLAVLREDSKAIFRAASQASKAADYLLASVREGEDHD</sequence>
<comment type="caution">
    <text evidence="2">The sequence shown here is derived from an EMBL/GenBank/DDBJ whole genome shotgun (WGS) entry which is preliminary data.</text>
</comment>
<accession>A0A401J9D8</accession>
<evidence type="ECO:0000313" key="3">
    <source>
        <dbReference type="Proteomes" id="UP000290975"/>
    </source>
</evidence>
<keyword evidence="3" id="KW-1185">Reference proteome</keyword>
<gene>
    <name evidence="2" type="ORF">MBESOW_P4309</name>
</gene>
<evidence type="ECO:0000259" key="1">
    <source>
        <dbReference type="Pfam" id="PF18818"/>
    </source>
</evidence>
<feature type="domain" description="Polyvalent protein metallopeptidase" evidence="1">
    <location>
        <begin position="22"/>
        <end position="66"/>
    </location>
</feature>
<dbReference type="Proteomes" id="UP000290975">
    <property type="component" value="Unassembled WGS sequence"/>
</dbReference>
<dbReference type="STRING" id="1192759.GCA_000277525_02566"/>
<organism evidence="2 3">
    <name type="scientific">Sphingobium xenophagum</name>
    <dbReference type="NCBI Taxonomy" id="121428"/>
    <lineage>
        <taxon>Bacteria</taxon>
        <taxon>Pseudomonadati</taxon>
        <taxon>Pseudomonadota</taxon>
        <taxon>Alphaproteobacteria</taxon>
        <taxon>Sphingomonadales</taxon>
        <taxon>Sphingomonadaceae</taxon>
        <taxon>Sphingobium</taxon>
    </lineage>
</organism>
<reference evidence="2 3" key="1">
    <citation type="submission" date="2014-12" db="EMBL/GenBank/DDBJ databases">
        <title>Whole genome sequencing of Sphingobium xenophagum OW59.</title>
        <authorList>
            <person name="Ohta Y."/>
            <person name="Nishi S."/>
            <person name="Hatada Y."/>
        </authorList>
    </citation>
    <scope>NUCLEOTIDE SEQUENCE [LARGE SCALE GENOMIC DNA]</scope>
    <source>
        <strain evidence="2 3">OW59</strain>
    </source>
</reference>